<evidence type="ECO:0000256" key="1">
    <source>
        <dbReference type="ARBA" id="ARBA00003543"/>
    </source>
</evidence>
<keyword evidence="7" id="KW-0472">Membrane</keyword>
<feature type="domain" description="ATP synthase F1 complex delta/epsilon subunit N-terminal" evidence="9">
    <location>
        <begin position="1"/>
        <end position="79"/>
    </location>
</feature>
<dbReference type="GO" id="GO:0045259">
    <property type="term" value="C:proton-transporting ATP synthase complex"/>
    <property type="evidence" value="ECO:0007669"/>
    <property type="project" value="UniProtKB-KW"/>
</dbReference>
<evidence type="ECO:0000256" key="6">
    <source>
        <dbReference type="ARBA" id="ARBA00023065"/>
    </source>
</evidence>
<dbReference type="CDD" id="cd12152">
    <property type="entry name" value="F1-ATPase_delta"/>
    <property type="match status" value="1"/>
</dbReference>
<dbReference type="Pfam" id="PF02823">
    <property type="entry name" value="ATP-synt_DE_N"/>
    <property type="match status" value="1"/>
</dbReference>
<dbReference type="Gene3D" id="2.60.15.10">
    <property type="entry name" value="F0F1 ATP synthase delta/epsilon subunit, N-terminal"/>
    <property type="match status" value="1"/>
</dbReference>
<dbReference type="OrthoDB" id="272739at2"/>
<protein>
    <submittedName>
        <fullName evidence="10">ATP synthase F0F1 subunit epsilon</fullName>
        <ecNumber evidence="10">3.6.3.14</ecNumber>
    </submittedName>
</protein>
<keyword evidence="4" id="KW-0813">Transport</keyword>
<evidence type="ECO:0000256" key="5">
    <source>
        <dbReference type="ARBA" id="ARBA00022781"/>
    </source>
</evidence>
<comment type="caution">
    <text evidence="10">The sequence shown here is derived from an EMBL/GenBank/DDBJ whole genome shotgun (WGS) entry which is preliminary data.</text>
</comment>
<evidence type="ECO:0000313" key="10">
    <source>
        <dbReference type="EMBL" id="KIZ40247.1"/>
    </source>
</evidence>
<dbReference type="EC" id="3.6.3.14" evidence="10"/>
<evidence type="ECO:0000313" key="11">
    <source>
        <dbReference type="Proteomes" id="UP000032515"/>
    </source>
</evidence>
<evidence type="ECO:0000256" key="7">
    <source>
        <dbReference type="ARBA" id="ARBA00023136"/>
    </source>
</evidence>
<keyword evidence="5" id="KW-0375">Hydrogen ion transport</keyword>
<comment type="similarity">
    <text evidence="3">Belongs to the ATPase epsilon chain family.</text>
</comment>
<name>A0A0D7ELC9_RHOPL</name>
<keyword evidence="8" id="KW-0066">ATP synthesis</keyword>
<dbReference type="InterPro" id="IPR036771">
    <property type="entry name" value="ATPsynth_dsu/esu_N"/>
</dbReference>
<dbReference type="PATRIC" id="fig|1076.23.peg.3997"/>
<dbReference type="GO" id="GO:0016787">
    <property type="term" value="F:hydrolase activity"/>
    <property type="evidence" value="ECO:0007669"/>
    <property type="project" value="UniProtKB-KW"/>
</dbReference>
<evidence type="ECO:0000256" key="3">
    <source>
        <dbReference type="ARBA" id="ARBA00005712"/>
    </source>
</evidence>
<organism evidence="10 11">
    <name type="scientific">Rhodopseudomonas palustris</name>
    <dbReference type="NCBI Taxonomy" id="1076"/>
    <lineage>
        <taxon>Bacteria</taxon>
        <taxon>Pseudomonadati</taxon>
        <taxon>Pseudomonadota</taxon>
        <taxon>Alphaproteobacteria</taxon>
        <taxon>Hyphomicrobiales</taxon>
        <taxon>Nitrobacteraceae</taxon>
        <taxon>Rhodopseudomonas</taxon>
    </lineage>
</organism>
<proteinExistence type="inferred from homology"/>
<dbReference type="GO" id="GO:0046933">
    <property type="term" value="F:proton-transporting ATP synthase activity, rotational mechanism"/>
    <property type="evidence" value="ECO:0007669"/>
    <property type="project" value="InterPro"/>
</dbReference>
<accession>A0A0D7ELC9</accession>
<evidence type="ECO:0000259" key="9">
    <source>
        <dbReference type="Pfam" id="PF02823"/>
    </source>
</evidence>
<reference evidence="10 11" key="1">
    <citation type="submission" date="2014-11" db="EMBL/GenBank/DDBJ databases">
        <title>Genomics and ecophysiology of heterotrophic nitrogen fixing bacteria isolated from estuarine surface water.</title>
        <authorList>
            <person name="Bentzon-Tilia M."/>
            <person name="Severin I."/>
            <person name="Hansen L.H."/>
            <person name="Riemann L."/>
        </authorList>
    </citation>
    <scope>NUCLEOTIDE SEQUENCE [LARGE SCALE GENOMIC DNA]</scope>
    <source>
        <strain evidence="10 11">BAL398</strain>
    </source>
</reference>
<dbReference type="GO" id="GO:0012505">
    <property type="term" value="C:endomembrane system"/>
    <property type="evidence" value="ECO:0007669"/>
    <property type="project" value="UniProtKB-SubCell"/>
</dbReference>
<keyword evidence="6" id="KW-0406">Ion transport</keyword>
<dbReference type="NCBIfam" id="NF004871">
    <property type="entry name" value="PRK06228.1"/>
    <property type="match status" value="1"/>
</dbReference>
<keyword evidence="8" id="KW-0139">CF(1)</keyword>
<sequence length="129" mass="14186">MHLKILLPFRVFADKAEVLRIVAETRAGSFGLLPQRLDCVATLAPGILTYQTKADGEIFVAVDEGVLVKTGDQVLVSVRCAHGGADLDQLRAAVDREFLTMDGHERDVRAVLAKMEGDLVRRMASMHRD</sequence>
<dbReference type="EMBL" id="JXXE01000366">
    <property type="protein sequence ID" value="KIZ40247.1"/>
    <property type="molecule type" value="Genomic_DNA"/>
</dbReference>
<dbReference type="InterPro" id="IPR001469">
    <property type="entry name" value="ATP_synth_F1_dsu/esu"/>
</dbReference>
<evidence type="ECO:0000256" key="4">
    <source>
        <dbReference type="ARBA" id="ARBA00022448"/>
    </source>
</evidence>
<comment type="subcellular location">
    <subcellularLocation>
        <location evidence="2">Endomembrane system</location>
        <topology evidence="2">Peripheral membrane protein</topology>
    </subcellularLocation>
</comment>
<gene>
    <name evidence="10" type="ORF">OO17_18150</name>
</gene>
<comment type="function">
    <text evidence="1">Produces ATP from ADP in the presence of a proton gradient across the membrane.</text>
</comment>
<dbReference type="AlphaFoldDB" id="A0A0D7ELC9"/>
<dbReference type="InterPro" id="IPR020546">
    <property type="entry name" value="ATP_synth_F1_dsu/esu_N"/>
</dbReference>
<dbReference type="Proteomes" id="UP000032515">
    <property type="component" value="Unassembled WGS sequence"/>
</dbReference>
<evidence type="ECO:0000256" key="2">
    <source>
        <dbReference type="ARBA" id="ARBA00004184"/>
    </source>
</evidence>
<dbReference type="InterPro" id="IPR024037">
    <property type="entry name" value="Alt_ATP_synth_F1_esu"/>
</dbReference>
<dbReference type="NCBIfam" id="TIGR03166">
    <property type="entry name" value="alt_F1F0_F1_eps"/>
    <property type="match status" value="1"/>
</dbReference>
<dbReference type="SUPFAM" id="SSF51344">
    <property type="entry name" value="Epsilon subunit of F1F0-ATP synthase N-terminal domain"/>
    <property type="match status" value="1"/>
</dbReference>
<evidence type="ECO:0000256" key="8">
    <source>
        <dbReference type="ARBA" id="ARBA00023196"/>
    </source>
</evidence>
<keyword evidence="10" id="KW-0378">Hydrolase</keyword>